<evidence type="ECO:0000313" key="1">
    <source>
        <dbReference type="EMBL" id="VDP65927.1"/>
    </source>
</evidence>
<evidence type="ECO:0000313" key="3">
    <source>
        <dbReference type="WBParaSite" id="SCUD_0001848301-mRNA-1"/>
    </source>
</evidence>
<dbReference type="WBParaSite" id="SCUD_0001848301-mRNA-1">
    <property type="protein sequence ID" value="SCUD_0001848301-mRNA-1"/>
    <property type="gene ID" value="SCUD_0001848301"/>
</dbReference>
<dbReference type="AlphaFoldDB" id="A0A183KTU0"/>
<accession>A0A183KTU0</accession>
<evidence type="ECO:0000313" key="2">
    <source>
        <dbReference type="Proteomes" id="UP000279833"/>
    </source>
</evidence>
<organism evidence="3">
    <name type="scientific">Schistosoma curassoni</name>
    <dbReference type="NCBI Taxonomy" id="6186"/>
    <lineage>
        <taxon>Eukaryota</taxon>
        <taxon>Metazoa</taxon>
        <taxon>Spiralia</taxon>
        <taxon>Lophotrochozoa</taxon>
        <taxon>Platyhelminthes</taxon>
        <taxon>Trematoda</taxon>
        <taxon>Digenea</taxon>
        <taxon>Strigeidida</taxon>
        <taxon>Schistosomatoidea</taxon>
        <taxon>Schistosomatidae</taxon>
        <taxon>Schistosoma</taxon>
    </lineage>
</organism>
<dbReference type="EMBL" id="UZAK01041070">
    <property type="protein sequence ID" value="VDP65927.1"/>
    <property type="molecule type" value="Genomic_DNA"/>
</dbReference>
<keyword evidence="2" id="KW-1185">Reference proteome</keyword>
<sequence length="41" mass="4439">MSLNNSPFSCLESQSTTELPVSGEAILELYSCVFLLIVLSC</sequence>
<proteinExistence type="predicted"/>
<reference evidence="3" key="1">
    <citation type="submission" date="2016-06" db="UniProtKB">
        <authorList>
            <consortium name="WormBaseParasite"/>
        </authorList>
    </citation>
    <scope>IDENTIFICATION</scope>
</reference>
<name>A0A183KTU0_9TREM</name>
<gene>
    <name evidence="1" type="ORF">SCUD_LOCUS18480</name>
</gene>
<reference evidence="1 2" key="2">
    <citation type="submission" date="2018-11" db="EMBL/GenBank/DDBJ databases">
        <authorList>
            <consortium name="Pathogen Informatics"/>
        </authorList>
    </citation>
    <scope>NUCLEOTIDE SEQUENCE [LARGE SCALE GENOMIC DNA]</scope>
    <source>
        <strain evidence="1">Dakar</strain>
        <strain evidence="2">Dakar, Senegal</strain>
    </source>
</reference>
<dbReference type="Proteomes" id="UP000279833">
    <property type="component" value="Unassembled WGS sequence"/>
</dbReference>
<protein>
    <submittedName>
        <fullName evidence="1 3">Uncharacterized protein</fullName>
    </submittedName>
</protein>